<gene>
    <name evidence="2" type="ORF">FN976_19695</name>
</gene>
<evidence type="ECO:0000313" key="3">
    <source>
        <dbReference type="Proteomes" id="UP000318199"/>
    </source>
</evidence>
<feature type="region of interest" description="Disordered" evidence="1">
    <location>
        <begin position="1"/>
        <end position="52"/>
    </location>
</feature>
<dbReference type="AlphaFoldDB" id="A0A562ZM90"/>
<organism evidence="2 3">
    <name type="scientific">Caenimonas sedimenti</name>
    <dbReference type="NCBI Taxonomy" id="2596921"/>
    <lineage>
        <taxon>Bacteria</taxon>
        <taxon>Pseudomonadati</taxon>
        <taxon>Pseudomonadota</taxon>
        <taxon>Betaproteobacteria</taxon>
        <taxon>Burkholderiales</taxon>
        <taxon>Comamonadaceae</taxon>
        <taxon>Caenimonas</taxon>
    </lineage>
</organism>
<reference evidence="2 3" key="1">
    <citation type="submission" date="2019-07" db="EMBL/GenBank/DDBJ databases">
        <title>Caenimonas sedimenti sp. nov., isolated from activated sludge.</title>
        <authorList>
            <person name="Xu J."/>
        </authorList>
    </citation>
    <scope>NUCLEOTIDE SEQUENCE [LARGE SCALE GENOMIC DNA]</scope>
    <source>
        <strain evidence="2 3">HX-9-20</strain>
    </source>
</reference>
<protein>
    <submittedName>
        <fullName evidence="2">Uncharacterized protein</fullName>
    </submittedName>
</protein>
<dbReference type="RefSeq" id="WP_145894769.1">
    <property type="nucleotide sequence ID" value="NZ_VOBQ01000015.1"/>
</dbReference>
<dbReference type="Proteomes" id="UP000318199">
    <property type="component" value="Unassembled WGS sequence"/>
</dbReference>
<comment type="caution">
    <text evidence="2">The sequence shown here is derived from an EMBL/GenBank/DDBJ whole genome shotgun (WGS) entry which is preliminary data.</text>
</comment>
<keyword evidence="3" id="KW-1185">Reference proteome</keyword>
<name>A0A562ZM90_9BURK</name>
<dbReference type="EMBL" id="VOBQ01000015">
    <property type="protein sequence ID" value="TWO69511.1"/>
    <property type="molecule type" value="Genomic_DNA"/>
</dbReference>
<evidence type="ECO:0000313" key="2">
    <source>
        <dbReference type="EMBL" id="TWO69511.1"/>
    </source>
</evidence>
<proteinExistence type="predicted"/>
<sequence>MRQDGRPTAGGGNDRPGNLDRRRNGPRKQKAFVERATARGHSGYGSESVRPHLRDQLKLKELLQPGLLVIMPEPRGKDEHHQ</sequence>
<evidence type="ECO:0000256" key="1">
    <source>
        <dbReference type="SAM" id="MobiDB-lite"/>
    </source>
</evidence>
<accession>A0A562ZM90</accession>